<name>A0A8T2SPD8_CERRI</name>
<dbReference type="InterPro" id="IPR002625">
    <property type="entry name" value="Smr_dom"/>
</dbReference>
<evidence type="ECO:0000256" key="4">
    <source>
        <dbReference type="SAM" id="MobiDB-lite"/>
    </source>
</evidence>
<feature type="repeat" description="PPR" evidence="3">
    <location>
        <begin position="463"/>
        <end position="497"/>
    </location>
</feature>
<evidence type="ECO:0000256" key="1">
    <source>
        <dbReference type="ARBA" id="ARBA00007626"/>
    </source>
</evidence>
<feature type="compositionally biased region" description="Low complexity" evidence="4">
    <location>
        <begin position="119"/>
        <end position="131"/>
    </location>
</feature>
<feature type="repeat" description="PPR" evidence="3">
    <location>
        <begin position="323"/>
        <end position="357"/>
    </location>
</feature>
<dbReference type="PANTHER" id="PTHR47447:SF17">
    <property type="entry name" value="OS12G0638900 PROTEIN"/>
    <property type="match status" value="1"/>
</dbReference>
<evidence type="ECO:0000313" key="7">
    <source>
        <dbReference type="Proteomes" id="UP000825935"/>
    </source>
</evidence>
<keyword evidence="2" id="KW-0677">Repeat</keyword>
<dbReference type="SMART" id="SM00463">
    <property type="entry name" value="SMR"/>
    <property type="match status" value="1"/>
</dbReference>
<feature type="repeat" description="PPR" evidence="3">
    <location>
        <begin position="393"/>
        <end position="427"/>
    </location>
</feature>
<reference evidence="6" key="1">
    <citation type="submission" date="2021-08" db="EMBL/GenBank/DDBJ databases">
        <title>WGS assembly of Ceratopteris richardii.</title>
        <authorList>
            <person name="Marchant D.B."/>
            <person name="Chen G."/>
            <person name="Jenkins J."/>
            <person name="Shu S."/>
            <person name="Leebens-Mack J."/>
            <person name="Grimwood J."/>
            <person name="Schmutz J."/>
            <person name="Soltis P."/>
            <person name="Soltis D."/>
            <person name="Chen Z.-H."/>
        </authorList>
    </citation>
    <scope>NUCLEOTIDE SEQUENCE</scope>
    <source>
        <strain evidence="6">Whitten #5841</strain>
        <tissue evidence="6">Leaf</tissue>
    </source>
</reference>
<dbReference type="AlphaFoldDB" id="A0A8T2SPD8"/>
<feature type="domain" description="Smr" evidence="5">
    <location>
        <begin position="791"/>
        <end position="831"/>
    </location>
</feature>
<dbReference type="Gene3D" id="1.25.40.10">
    <property type="entry name" value="Tetratricopeptide repeat domain"/>
    <property type="match status" value="3"/>
</dbReference>
<feature type="repeat" description="PPR" evidence="3">
    <location>
        <begin position="358"/>
        <end position="392"/>
    </location>
</feature>
<comment type="caution">
    <text evidence="6">The sequence shown here is derived from an EMBL/GenBank/DDBJ whole genome shotgun (WGS) entry which is preliminary data.</text>
</comment>
<organism evidence="6 7">
    <name type="scientific">Ceratopteris richardii</name>
    <name type="common">Triangle waterfern</name>
    <dbReference type="NCBI Taxonomy" id="49495"/>
    <lineage>
        <taxon>Eukaryota</taxon>
        <taxon>Viridiplantae</taxon>
        <taxon>Streptophyta</taxon>
        <taxon>Embryophyta</taxon>
        <taxon>Tracheophyta</taxon>
        <taxon>Polypodiopsida</taxon>
        <taxon>Polypodiidae</taxon>
        <taxon>Polypodiales</taxon>
        <taxon>Pteridineae</taxon>
        <taxon>Pteridaceae</taxon>
        <taxon>Parkerioideae</taxon>
        <taxon>Ceratopteris</taxon>
    </lineage>
</organism>
<dbReference type="InterPro" id="IPR011990">
    <property type="entry name" value="TPR-like_helical_dom_sf"/>
</dbReference>
<comment type="similarity">
    <text evidence="1">Belongs to the PPR family. P subfamily.</text>
</comment>
<dbReference type="OrthoDB" id="185373at2759"/>
<evidence type="ECO:0000256" key="3">
    <source>
        <dbReference type="PROSITE-ProRule" id="PRU00708"/>
    </source>
</evidence>
<dbReference type="NCBIfam" id="TIGR00756">
    <property type="entry name" value="PPR"/>
    <property type="match status" value="7"/>
</dbReference>
<feature type="repeat" description="PPR" evidence="3">
    <location>
        <begin position="498"/>
        <end position="532"/>
    </location>
</feature>
<feature type="repeat" description="PPR" evidence="3">
    <location>
        <begin position="533"/>
        <end position="567"/>
    </location>
</feature>
<dbReference type="Pfam" id="PF01535">
    <property type="entry name" value="PPR"/>
    <property type="match status" value="4"/>
</dbReference>
<dbReference type="Pfam" id="PF23276">
    <property type="entry name" value="TPR_24"/>
    <property type="match status" value="1"/>
</dbReference>
<dbReference type="PANTHER" id="PTHR47447">
    <property type="entry name" value="OS03G0856100 PROTEIN"/>
    <property type="match status" value="1"/>
</dbReference>
<dbReference type="InterPro" id="IPR002885">
    <property type="entry name" value="PPR_rpt"/>
</dbReference>
<evidence type="ECO:0000256" key="2">
    <source>
        <dbReference type="ARBA" id="ARBA00022737"/>
    </source>
</evidence>
<dbReference type="InterPro" id="IPR057027">
    <property type="entry name" value="TPR_mt"/>
</dbReference>
<keyword evidence="7" id="KW-1185">Reference proteome</keyword>
<evidence type="ECO:0000259" key="5">
    <source>
        <dbReference type="PROSITE" id="PS50828"/>
    </source>
</evidence>
<dbReference type="EMBL" id="CM035423">
    <property type="protein sequence ID" value="KAH7365554.1"/>
    <property type="molecule type" value="Genomic_DNA"/>
</dbReference>
<protein>
    <recommendedName>
        <fullName evidence="5">Smr domain-containing protein</fullName>
    </recommendedName>
</protein>
<evidence type="ECO:0000313" key="6">
    <source>
        <dbReference type="EMBL" id="KAH7365554.1"/>
    </source>
</evidence>
<gene>
    <name evidence="6" type="ORF">KP509_18G034800</name>
</gene>
<proteinExistence type="inferred from homology"/>
<dbReference type="PROSITE" id="PS51375">
    <property type="entry name" value="PPR"/>
    <property type="match status" value="7"/>
</dbReference>
<dbReference type="OMA" id="NMTHITQ"/>
<dbReference type="Proteomes" id="UP000825935">
    <property type="component" value="Chromosome 18"/>
</dbReference>
<sequence>MPPGRWGQCTVRACITQSWVLRVVTRERTFVSQRMHLRSAFSDSFTRCRILHLGKCSYSQYRSLCDGSLPWIEKIIALNQETEATSGSDDFILKSQKPKESIKNNGPLESSPRGDVEKSSSLNSDVSSLNVGMSSTPGEDSGSIEWIEEVVYMNEDGEEIESYKGYRETKAGVDDYVYVGQKKKALSDEEIVENICTIIRRWGWGVTAEQELLHIAYKPSSKHMLEVLKEFRDPTVLLGFFKWARQQDWYTPSTPVFALLMDRMGLAGKLDEMKWLYERMKAENCETTSTTLNVLVKCYLRASMLDEAYVCYMDSIRAKCMPDTYTFNTLIGSCITNGLHQKALEAFNSATELGFAPERHIYDAVIPIFAKAGNLEKAMRLFDEMRTRGHQASPALFACLIDNLGRAGRLESAMRLFSEYRDLGRVPSLNMHVSLVESFAKAGKLEMALKIMGQMQKADHIPSSSLFVFIIEAHLKARQLEKAMQLLGNMMKLGHLPSRGLYSSFIEAHLKARELDTAVKLFISMQEAGVLPTPPVCTSLIEACALSGDLQMSMRLFQSMHKLGFRHREGTYALLLPLLMKQSQLDLVRDFLEDMRKNQIIVDGISSNALMGILQHGQTDLACQYYKLLLSMNIDLNSRVSRNVMELSLKEGMYDVSKLALDRLMKSGFMADLRMYTLILSCFSRCEGEENEALIMSMLATTGHAAHKFLCGLLSSPEQRKDSALNFVRLYYQDLENHVDEKLARWFTCVLLNYLVLMGQIKRARCVWKVSYEKKLFPNRILFDQELVWSLDVRALSIGAALTAVVHTLHRFRKRMIQYHSLPRRIKIVTGGTLSDPIQDLLRPLDSPFENHGGALRCRGSYVAHWFSKPLVEKFLENELPSRDEIIMQKINLLFPRPKPEPYMLIMNSATAA</sequence>
<feature type="region of interest" description="Disordered" evidence="4">
    <location>
        <begin position="89"/>
        <end position="141"/>
    </location>
</feature>
<accession>A0A8T2SPD8</accession>
<feature type="repeat" description="PPR" evidence="3">
    <location>
        <begin position="428"/>
        <end position="462"/>
    </location>
</feature>
<dbReference type="PROSITE" id="PS50828">
    <property type="entry name" value="SMR"/>
    <property type="match status" value="1"/>
</dbReference>